<dbReference type="Proteomes" id="UP001172101">
    <property type="component" value="Unassembled WGS sequence"/>
</dbReference>
<comment type="caution">
    <text evidence="2">The sequence shown here is derived from an EMBL/GenBank/DDBJ whole genome shotgun (WGS) entry which is preliminary data.</text>
</comment>
<gene>
    <name evidence="2" type="ORF">B0T26DRAFT_751764</name>
</gene>
<dbReference type="RefSeq" id="XP_060296531.1">
    <property type="nucleotide sequence ID" value="XM_060445430.1"/>
</dbReference>
<proteinExistence type="predicted"/>
<evidence type="ECO:0000313" key="3">
    <source>
        <dbReference type="Proteomes" id="UP001172101"/>
    </source>
</evidence>
<sequence length="205" mass="22417">MFRGADKGADDSITNRARDTTSEAARQSSLAPENRLGGRCDGRWPETTSAAASLWLTIRCALKLTCSRPPAGYDHPQWVPLSSLHRQMQVTGTYVLRRAPTYLGSKKNLSTSPMDATARTATATTGRPHWTATLDGHNWMAESSGKTIRVYAAFSEALLEMTVIPCDTADSLQFTAIPPVIVMQRLIQTAIECALDYQQRGAQSE</sequence>
<dbReference type="AlphaFoldDB" id="A0AA40E014"/>
<dbReference type="GeneID" id="85328700"/>
<evidence type="ECO:0000256" key="1">
    <source>
        <dbReference type="SAM" id="MobiDB-lite"/>
    </source>
</evidence>
<evidence type="ECO:0000313" key="2">
    <source>
        <dbReference type="EMBL" id="KAK0717738.1"/>
    </source>
</evidence>
<feature type="region of interest" description="Disordered" evidence="1">
    <location>
        <begin position="1"/>
        <end position="42"/>
    </location>
</feature>
<feature type="compositionally biased region" description="Polar residues" evidence="1">
    <location>
        <begin position="22"/>
        <end position="31"/>
    </location>
</feature>
<name>A0AA40E014_9PEZI</name>
<keyword evidence="3" id="KW-1185">Reference proteome</keyword>
<dbReference type="EMBL" id="JAUIRO010000004">
    <property type="protein sequence ID" value="KAK0717738.1"/>
    <property type="molecule type" value="Genomic_DNA"/>
</dbReference>
<accession>A0AA40E014</accession>
<reference evidence="2" key="1">
    <citation type="submission" date="2023-06" db="EMBL/GenBank/DDBJ databases">
        <title>Genome-scale phylogeny and comparative genomics of the fungal order Sordariales.</title>
        <authorList>
            <consortium name="Lawrence Berkeley National Laboratory"/>
            <person name="Hensen N."/>
            <person name="Bonometti L."/>
            <person name="Westerberg I."/>
            <person name="Brannstrom I.O."/>
            <person name="Guillou S."/>
            <person name="Cros-Aarteil S."/>
            <person name="Calhoun S."/>
            <person name="Haridas S."/>
            <person name="Kuo A."/>
            <person name="Mondo S."/>
            <person name="Pangilinan J."/>
            <person name="Riley R."/>
            <person name="LaButti K."/>
            <person name="Andreopoulos B."/>
            <person name="Lipzen A."/>
            <person name="Chen C."/>
            <person name="Yanf M."/>
            <person name="Daum C."/>
            <person name="Ng V."/>
            <person name="Clum A."/>
            <person name="Steindorff A."/>
            <person name="Ohm R."/>
            <person name="Martin F."/>
            <person name="Silar P."/>
            <person name="Natvig D."/>
            <person name="Lalanne C."/>
            <person name="Gautier V."/>
            <person name="Ament-velasquez S.L."/>
            <person name="Kruys A."/>
            <person name="Hutchinson M.I."/>
            <person name="Powell A.J."/>
            <person name="Barry K."/>
            <person name="Miller A.N."/>
            <person name="Grigoriev I.V."/>
            <person name="Debuchy R."/>
            <person name="Gladieux P."/>
            <person name="Thoren M.H."/>
            <person name="Johannesson H."/>
        </authorList>
    </citation>
    <scope>NUCLEOTIDE SEQUENCE</scope>
    <source>
        <strain evidence="2">SMH2392-1A</strain>
    </source>
</reference>
<feature type="compositionally biased region" description="Basic and acidic residues" evidence="1">
    <location>
        <begin position="1"/>
        <end position="10"/>
    </location>
</feature>
<protein>
    <submittedName>
        <fullName evidence="2">Uncharacterized protein</fullName>
    </submittedName>
</protein>
<organism evidence="2 3">
    <name type="scientific">Lasiosphaeria miniovina</name>
    <dbReference type="NCBI Taxonomy" id="1954250"/>
    <lineage>
        <taxon>Eukaryota</taxon>
        <taxon>Fungi</taxon>
        <taxon>Dikarya</taxon>
        <taxon>Ascomycota</taxon>
        <taxon>Pezizomycotina</taxon>
        <taxon>Sordariomycetes</taxon>
        <taxon>Sordariomycetidae</taxon>
        <taxon>Sordariales</taxon>
        <taxon>Lasiosphaeriaceae</taxon>
        <taxon>Lasiosphaeria</taxon>
    </lineage>
</organism>